<feature type="region of interest" description="Disordered" evidence="2">
    <location>
        <begin position="172"/>
        <end position="379"/>
    </location>
</feature>
<dbReference type="AlphaFoldDB" id="A0A9P7ZQN0"/>
<dbReference type="OrthoDB" id="4939498at2759"/>
<keyword evidence="4" id="KW-1185">Reference proteome</keyword>
<dbReference type="RefSeq" id="XP_046120344.1">
    <property type="nucleotide sequence ID" value="XM_046260332.1"/>
</dbReference>
<dbReference type="EMBL" id="MU251248">
    <property type="protein sequence ID" value="KAG9256420.1"/>
    <property type="molecule type" value="Genomic_DNA"/>
</dbReference>
<evidence type="ECO:0000256" key="1">
    <source>
        <dbReference type="SAM" id="Coils"/>
    </source>
</evidence>
<evidence type="ECO:0000256" key="2">
    <source>
        <dbReference type="SAM" id="MobiDB-lite"/>
    </source>
</evidence>
<evidence type="ECO:0000313" key="3">
    <source>
        <dbReference type="EMBL" id="KAG9256420.1"/>
    </source>
</evidence>
<sequence>MPSHHRSSPSSGGSRRNDSGSSPCPSRPHSASHAYSVPADVEQQLRDALNKANTELNIIAAERDRFETRYLELKKKFGDKEAPVPSIAISPAAGLPRDAKAQIQSLKKDRERQEEHIEDLEANYRALNERWAKQYASLEERHTELKGQYTSLESDYVKIDKKLAEMIDRFNAPQLESASGPASAASSGSKESSSRRDERGRTRDHKERDKEEKREAKAMEKRLAKRLEAKPEPTTPTKESRPPVTTRRRDSHIGGRSSSTHRHSHSYSTSQSSLNASNTANMGRSVPRTPNPLSPGAGGAYSSGSSAVYDDDLEDVTTGSGIGPRACEHKHGQLAEGRTRAESPHHTDHTIMSRLPLRRPPTCGPRWSSVPGPYPPAGT</sequence>
<dbReference type="GeneID" id="70291235"/>
<dbReference type="Proteomes" id="UP000887229">
    <property type="component" value="Unassembled WGS sequence"/>
</dbReference>
<feature type="compositionally biased region" description="Low complexity" evidence="2">
    <location>
        <begin position="83"/>
        <end position="93"/>
    </location>
</feature>
<keyword evidence="1" id="KW-0175">Coiled coil</keyword>
<comment type="caution">
    <text evidence="3">The sequence shown here is derived from an EMBL/GenBank/DDBJ whole genome shotgun (WGS) entry which is preliminary data.</text>
</comment>
<evidence type="ECO:0000313" key="4">
    <source>
        <dbReference type="Proteomes" id="UP000887229"/>
    </source>
</evidence>
<protein>
    <submittedName>
        <fullName evidence="3">Uncharacterized protein</fullName>
    </submittedName>
</protein>
<feature type="compositionally biased region" description="Basic and acidic residues" evidence="2">
    <location>
        <begin position="192"/>
        <end position="231"/>
    </location>
</feature>
<accession>A0A9P7ZQN0</accession>
<proteinExistence type="predicted"/>
<feature type="compositionally biased region" description="Low complexity" evidence="2">
    <location>
        <begin position="8"/>
        <end position="23"/>
    </location>
</feature>
<feature type="compositionally biased region" description="Basic and acidic residues" evidence="2">
    <location>
        <begin position="326"/>
        <end position="351"/>
    </location>
</feature>
<name>A0A9P7ZQN0_9HYPO</name>
<gene>
    <name evidence="3" type="ORF">F5Z01DRAFT_509213</name>
</gene>
<reference evidence="3" key="1">
    <citation type="journal article" date="2021" name="IMA Fungus">
        <title>Genomic characterization of three marine fungi, including Emericellopsis atlantica sp. nov. with signatures of a generalist lifestyle and marine biomass degradation.</title>
        <authorList>
            <person name="Hagestad O.C."/>
            <person name="Hou L."/>
            <person name="Andersen J.H."/>
            <person name="Hansen E.H."/>
            <person name="Altermark B."/>
            <person name="Li C."/>
            <person name="Kuhnert E."/>
            <person name="Cox R.J."/>
            <person name="Crous P.W."/>
            <person name="Spatafora J.W."/>
            <person name="Lail K."/>
            <person name="Amirebrahimi M."/>
            <person name="Lipzen A."/>
            <person name="Pangilinan J."/>
            <person name="Andreopoulos W."/>
            <person name="Hayes R.D."/>
            <person name="Ng V."/>
            <person name="Grigoriev I.V."/>
            <person name="Jackson S.A."/>
            <person name="Sutton T.D.S."/>
            <person name="Dobson A.D.W."/>
            <person name="Rama T."/>
        </authorList>
    </citation>
    <scope>NUCLEOTIDE SEQUENCE</scope>
    <source>
        <strain evidence="3">TS7</strain>
    </source>
</reference>
<feature type="region of interest" description="Disordered" evidence="2">
    <location>
        <begin position="1"/>
        <end position="39"/>
    </location>
</feature>
<feature type="compositionally biased region" description="Low complexity" evidence="2">
    <location>
        <begin position="176"/>
        <end position="191"/>
    </location>
</feature>
<organism evidence="3 4">
    <name type="scientific">Emericellopsis atlantica</name>
    <dbReference type="NCBI Taxonomy" id="2614577"/>
    <lineage>
        <taxon>Eukaryota</taxon>
        <taxon>Fungi</taxon>
        <taxon>Dikarya</taxon>
        <taxon>Ascomycota</taxon>
        <taxon>Pezizomycotina</taxon>
        <taxon>Sordariomycetes</taxon>
        <taxon>Hypocreomycetidae</taxon>
        <taxon>Hypocreales</taxon>
        <taxon>Bionectriaceae</taxon>
        <taxon>Emericellopsis</taxon>
    </lineage>
</organism>
<feature type="coiled-coil region" evidence="1">
    <location>
        <begin position="42"/>
        <end position="69"/>
    </location>
</feature>
<feature type="region of interest" description="Disordered" evidence="2">
    <location>
        <begin position="80"/>
        <end position="114"/>
    </location>
</feature>